<dbReference type="SUPFAM" id="SSF103642">
    <property type="entry name" value="Sec-C motif"/>
    <property type="match status" value="1"/>
</dbReference>
<name>A0ABS7G7G4_9BACT</name>
<accession>A0ABS7G7G4</accession>
<keyword evidence="2" id="KW-1185">Reference proteome</keyword>
<proteinExistence type="predicted"/>
<dbReference type="RefSeq" id="WP_220248799.1">
    <property type="nucleotide sequence ID" value="NZ_JAICCF010000001.1"/>
</dbReference>
<evidence type="ECO:0000313" key="2">
    <source>
        <dbReference type="Proteomes" id="UP000812961"/>
    </source>
</evidence>
<gene>
    <name evidence="1" type="ORF">K1Y79_04495</name>
</gene>
<dbReference type="EMBL" id="JAICCF010000001">
    <property type="protein sequence ID" value="MBW8683584.1"/>
    <property type="molecule type" value="Genomic_DNA"/>
</dbReference>
<dbReference type="Proteomes" id="UP000812961">
    <property type="component" value="Unassembled WGS sequence"/>
</dbReference>
<reference evidence="1 2" key="1">
    <citation type="submission" date="2021-08" db="EMBL/GenBank/DDBJ databases">
        <title>The genome sequence of Chitinophaga sp. B61.</title>
        <authorList>
            <person name="Zhang X."/>
        </authorList>
    </citation>
    <scope>NUCLEOTIDE SEQUENCE [LARGE SCALE GENOMIC DNA]</scope>
    <source>
        <strain evidence="1 2">B61</strain>
    </source>
</reference>
<evidence type="ECO:0000313" key="1">
    <source>
        <dbReference type="EMBL" id="MBW8683584.1"/>
    </source>
</evidence>
<protein>
    <submittedName>
        <fullName evidence="1">SEC-C domain-containing protein</fullName>
    </submittedName>
</protein>
<organism evidence="1 2">
    <name type="scientific">Chitinophaga rhizophila</name>
    <dbReference type="NCBI Taxonomy" id="2866212"/>
    <lineage>
        <taxon>Bacteria</taxon>
        <taxon>Pseudomonadati</taxon>
        <taxon>Bacteroidota</taxon>
        <taxon>Chitinophagia</taxon>
        <taxon>Chitinophagales</taxon>
        <taxon>Chitinophagaceae</taxon>
        <taxon>Chitinophaga</taxon>
    </lineage>
</organism>
<comment type="caution">
    <text evidence="1">The sequence shown here is derived from an EMBL/GenBank/DDBJ whole genome shotgun (WGS) entry which is preliminary data.</text>
</comment>
<sequence>MTNSIEITAPIQQLINRIGSEYAHEIIKVAPEPAAKPGNSYDNVQKKIASDGGSIVYGWAISSDEFTCGAEHYAVWEDRDGNLTDITPHHPAVDQLIFIPDDRYPYEGKHIAGIRMSTGANPLADHLILLSDMKDYILKYATRLDDERINFNTYTGNMFNHYNALLENVQLFIQEGGKLGSPCYCGSGKPYSKCHGKDLAAAIAIDKKNVAKVNE</sequence>